<dbReference type="RefSeq" id="WP_023544113.1">
    <property type="nucleotide sequence ID" value="NZ_CM002285.1"/>
</dbReference>
<proteinExistence type="predicted"/>
<dbReference type="Proteomes" id="UP000017984">
    <property type="component" value="Chromosome"/>
</dbReference>
<dbReference type="STRING" id="1352936.M878_00370"/>
<dbReference type="AlphaFoldDB" id="V6L699"/>
<name>V6L699_STRRC</name>
<keyword evidence="3" id="KW-1185">Reference proteome</keyword>
<feature type="region of interest" description="Disordered" evidence="1">
    <location>
        <begin position="25"/>
        <end position="45"/>
    </location>
</feature>
<dbReference type="HOGENOM" id="CLU_2977454_0_0_11"/>
<dbReference type="EMBL" id="AWQX01000005">
    <property type="protein sequence ID" value="EST36729.1"/>
    <property type="molecule type" value="Genomic_DNA"/>
</dbReference>
<gene>
    <name evidence="2" type="ORF">M878_00370</name>
</gene>
<dbReference type="PATRIC" id="fig|1352936.5.peg.89"/>
<organism evidence="2 3">
    <name type="scientific">Streptomyces roseochromogenus subsp. oscitans DS 12.976</name>
    <dbReference type="NCBI Taxonomy" id="1352936"/>
    <lineage>
        <taxon>Bacteria</taxon>
        <taxon>Bacillati</taxon>
        <taxon>Actinomycetota</taxon>
        <taxon>Actinomycetes</taxon>
        <taxon>Kitasatosporales</taxon>
        <taxon>Streptomycetaceae</taxon>
        <taxon>Streptomyces</taxon>
    </lineage>
</organism>
<protein>
    <submittedName>
        <fullName evidence="2">Uncharacterized protein</fullName>
    </submittedName>
</protein>
<evidence type="ECO:0000256" key="1">
    <source>
        <dbReference type="SAM" id="MobiDB-lite"/>
    </source>
</evidence>
<reference evidence="2 3" key="1">
    <citation type="journal article" date="2014" name="Genome Announc.">
        <title>Draft Genome Sequence of Streptomyces roseochromogenes subsp. oscitans DS 12.976, Producer of the Aminocoumarin Antibiotic Clorobiocin.</title>
        <authorList>
            <person name="Ruckert C."/>
            <person name="Kalinowski J."/>
            <person name="Heide L."/>
            <person name="Apel A.K."/>
        </authorList>
    </citation>
    <scope>NUCLEOTIDE SEQUENCE [LARGE SCALE GENOMIC DNA]</scope>
    <source>
        <strain evidence="2 3">DS 12.976</strain>
    </source>
</reference>
<sequence length="58" mass="6376">MVPGRRLPLPLYAWDTEHYREEAAAVAPAATRETTRERPVGDWGDVSFRGVTPLPAAA</sequence>
<evidence type="ECO:0000313" key="3">
    <source>
        <dbReference type="Proteomes" id="UP000017984"/>
    </source>
</evidence>
<evidence type="ECO:0000313" key="2">
    <source>
        <dbReference type="EMBL" id="EST36729.1"/>
    </source>
</evidence>
<accession>V6L699</accession>
<comment type="caution">
    <text evidence="2">The sequence shown here is derived from an EMBL/GenBank/DDBJ whole genome shotgun (WGS) entry which is preliminary data.</text>
</comment>